<gene>
    <name evidence="2" type="ORF">NZ47_01340</name>
</gene>
<protein>
    <recommendedName>
        <fullName evidence="4">DUF4468 domain-containing protein</fullName>
    </recommendedName>
</protein>
<comment type="caution">
    <text evidence="2">The sequence shown here is derived from an EMBL/GenBank/DDBJ whole genome shotgun (WGS) entry which is preliminary data.</text>
</comment>
<keyword evidence="1" id="KW-0732">Signal</keyword>
<evidence type="ECO:0000256" key="1">
    <source>
        <dbReference type="SAM" id="SignalP"/>
    </source>
</evidence>
<evidence type="ECO:0000313" key="3">
    <source>
        <dbReference type="Proteomes" id="UP000030993"/>
    </source>
</evidence>
<evidence type="ECO:0000313" key="2">
    <source>
        <dbReference type="EMBL" id="KHM52977.1"/>
    </source>
</evidence>
<feature type="signal peptide" evidence="1">
    <location>
        <begin position="1"/>
        <end position="23"/>
    </location>
</feature>
<reference evidence="2 3" key="1">
    <citation type="journal article" date="2013" name="PLoS ONE">
        <title>Identification and characterization of three novel lipases belonging to families II and V from Anaerovibrio lipolyticus 5ST.</title>
        <authorList>
            <person name="Prive F."/>
            <person name="Kaderbhai N.N."/>
            <person name="Girdwood S."/>
            <person name="Worgan H.J."/>
            <person name="Pinloche E."/>
            <person name="Scollan N.D."/>
            <person name="Huws S.A."/>
            <person name="Newbold C.J."/>
        </authorList>
    </citation>
    <scope>NUCLEOTIDE SEQUENCE [LARGE SCALE GENOMIC DNA]</scope>
    <source>
        <strain evidence="2 3">5S</strain>
    </source>
</reference>
<organism evidence="2 3">
    <name type="scientific">Anaerovibrio lipolyticus</name>
    <dbReference type="NCBI Taxonomy" id="82374"/>
    <lineage>
        <taxon>Bacteria</taxon>
        <taxon>Bacillati</taxon>
        <taxon>Bacillota</taxon>
        <taxon>Negativicutes</taxon>
        <taxon>Selenomonadales</taxon>
        <taxon>Selenomonadaceae</taxon>
        <taxon>Anaerovibrio</taxon>
    </lineage>
</organism>
<dbReference type="EMBL" id="JSCE01000024">
    <property type="protein sequence ID" value="KHM52977.1"/>
    <property type="molecule type" value="Genomic_DNA"/>
</dbReference>
<dbReference type="AlphaFoldDB" id="A0A0B2K4H0"/>
<feature type="chain" id="PRO_5002074634" description="DUF4468 domain-containing protein" evidence="1">
    <location>
        <begin position="24"/>
        <end position="242"/>
    </location>
</feature>
<dbReference type="eggNOG" id="ENOG50331JE">
    <property type="taxonomic scope" value="Bacteria"/>
</dbReference>
<dbReference type="RefSeq" id="WP_039205911.1">
    <property type="nucleotide sequence ID" value="NZ_JSCE01000024.1"/>
</dbReference>
<proteinExistence type="predicted"/>
<dbReference type="STRING" id="82374.NZ47_01340"/>
<accession>A0A0B2K4H0</accession>
<keyword evidence="3" id="KW-1185">Reference proteome</keyword>
<sequence length="242" mass="28603">MKKIIQLLTVMCIMVFGTQFAFAWEVGTSKETVYSYGMLDAKSFVIGNPQFSPQDEEPTVEELTKMIYDQAVKNNKKNQFSYMSYQDFCRTVNNKEHIDIYRLGRHKALELFKERVKDYGDAYIVCTVSNDTRLNVFFDVVDSKSHEVLYSYRKLAPKGTPRDTKLYEEICRDFFNAYSNRIKVVAREKKEEDELILKMGKENYEKYKKEKLAKQKAQEIVENDLDRYLRPEHQVGRGWSHE</sequence>
<dbReference type="Proteomes" id="UP000030993">
    <property type="component" value="Unassembled WGS sequence"/>
</dbReference>
<name>A0A0B2K4H0_9FIRM</name>
<evidence type="ECO:0008006" key="4">
    <source>
        <dbReference type="Google" id="ProtNLM"/>
    </source>
</evidence>